<dbReference type="PANTHER" id="PTHR45849">
    <property type="entry name" value="FACT COMPLEX SUBUNIT SSRP1"/>
    <property type="match status" value="1"/>
</dbReference>
<dbReference type="InterPro" id="IPR011993">
    <property type="entry name" value="PH-like_dom_sf"/>
</dbReference>
<accession>A0A7S3ZMB0</accession>
<sequence length="491" mass="52617">MVCFADVPVFTTLAHLLHTALSVRCVIIALAFLRHKTRCETPKLPRSHRCLKIMEVVAPPTAPPAATDMKITSPAPPAPPKSVSPEKPINGPLAALKQLVATADADQAQTLSTELKALVKQCEQRIVDARKAASETNLGEVRWTCDATCLQPRGKATLRVGDHAIVVVNPKDGAVKGEFPFMSMKAAFTLPPTEKSQPSEAATLLLAASVTTPKPATKITSKLMQDAFKKASLALTVNDKYSKATPCPGTTTTLANVAPHLASLTKVANRSLLKGGKDPMSFKSAISSLPYVKATLGAAQGNLHLVDLGILFLKPLVFLPCEAIASIDCGRAGAGNCSSFDLMVEMERPWDTSDDDKPAKPPAFEFSNIRKDELEGVQKFIRDVLLPCRAKLRRELAEKKGEPQAIEEDSDDEDDDYEAQSSSDEDSDDSSLEDSEAGDDRGDETESNDEREGSAEEPITFESDDEAAAARDEPASPSSEPAAKKLRAGSQ</sequence>
<dbReference type="AlphaFoldDB" id="A0A7S3ZMB0"/>
<name>A0A7S3ZMB0_9STRA</name>
<protein>
    <recommendedName>
        <fullName evidence="2">Histone chaperone RTT106/FACT complex subunit SPT16-like middle domain-containing protein</fullName>
    </recommendedName>
</protein>
<feature type="region of interest" description="Disordered" evidence="1">
    <location>
        <begin position="397"/>
        <end position="491"/>
    </location>
</feature>
<feature type="region of interest" description="Disordered" evidence="1">
    <location>
        <begin position="64"/>
        <end position="88"/>
    </location>
</feature>
<feature type="compositionally biased region" description="Acidic residues" evidence="1">
    <location>
        <begin position="405"/>
        <end position="447"/>
    </location>
</feature>
<evidence type="ECO:0000256" key="1">
    <source>
        <dbReference type="SAM" id="MobiDB-lite"/>
    </source>
</evidence>
<dbReference type="InterPro" id="IPR013719">
    <property type="entry name" value="RTT106/SPT16-like_middle_dom"/>
</dbReference>
<gene>
    <name evidence="3" type="ORF">PCAL00307_LOCUS3275</name>
</gene>
<organism evidence="3">
    <name type="scientific">Pelagomonas calceolata</name>
    <dbReference type="NCBI Taxonomy" id="35677"/>
    <lineage>
        <taxon>Eukaryota</taxon>
        <taxon>Sar</taxon>
        <taxon>Stramenopiles</taxon>
        <taxon>Ochrophyta</taxon>
        <taxon>Pelagophyceae</taxon>
        <taxon>Pelagomonadales</taxon>
        <taxon>Pelagomonadaceae</taxon>
        <taxon>Pelagomonas</taxon>
    </lineage>
</organism>
<dbReference type="SMART" id="SM01287">
    <property type="entry name" value="Rtt106"/>
    <property type="match status" value="1"/>
</dbReference>
<dbReference type="GO" id="GO:0042393">
    <property type="term" value="F:histone binding"/>
    <property type="evidence" value="ECO:0007669"/>
    <property type="project" value="TreeGrafter"/>
</dbReference>
<reference evidence="3" key="1">
    <citation type="submission" date="2021-01" db="EMBL/GenBank/DDBJ databases">
        <authorList>
            <person name="Corre E."/>
            <person name="Pelletier E."/>
            <person name="Niang G."/>
            <person name="Scheremetjew M."/>
            <person name="Finn R."/>
            <person name="Kale V."/>
            <person name="Holt S."/>
            <person name="Cochrane G."/>
            <person name="Meng A."/>
            <person name="Brown T."/>
            <person name="Cohen L."/>
        </authorList>
    </citation>
    <scope>NUCLEOTIDE SEQUENCE</scope>
    <source>
        <strain evidence="3">CCMP1756</strain>
    </source>
</reference>
<dbReference type="InterPro" id="IPR050454">
    <property type="entry name" value="RTT106/SSRP1_HistChap/FACT"/>
</dbReference>
<evidence type="ECO:0000313" key="3">
    <source>
        <dbReference type="EMBL" id="CAE0687841.1"/>
    </source>
</evidence>
<dbReference type="Pfam" id="PF08512">
    <property type="entry name" value="Rttp106-like_middle"/>
    <property type="match status" value="1"/>
</dbReference>
<dbReference type="EMBL" id="HBIW01003983">
    <property type="protein sequence ID" value="CAE0687841.1"/>
    <property type="molecule type" value="Transcribed_RNA"/>
</dbReference>
<proteinExistence type="predicted"/>
<evidence type="ECO:0000259" key="2">
    <source>
        <dbReference type="SMART" id="SM01287"/>
    </source>
</evidence>
<dbReference type="GO" id="GO:0035101">
    <property type="term" value="C:FACT complex"/>
    <property type="evidence" value="ECO:0007669"/>
    <property type="project" value="TreeGrafter"/>
</dbReference>
<dbReference type="Gene3D" id="2.30.29.30">
    <property type="entry name" value="Pleckstrin-homology domain (PH domain)/Phosphotyrosine-binding domain (PTB)"/>
    <property type="match status" value="1"/>
</dbReference>
<feature type="domain" description="Histone chaperone RTT106/FACT complex subunit SPT16-like middle" evidence="2">
    <location>
        <begin position="289"/>
        <end position="391"/>
    </location>
</feature>
<dbReference type="SUPFAM" id="SSF50729">
    <property type="entry name" value="PH domain-like"/>
    <property type="match status" value="1"/>
</dbReference>
<dbReference type="PANTHER" id="PTHR45849:SF1">
    <property type="entry name" value="FACT COMPLEX SUBUNIT SSRP1"/>
    <property type="match status" value="1"/>
</dbReference>
<dbReference type="GO" id="GO:0031491">
    <property type="term" value="F:nucleosome binding"/>
    <property type="evidence" value="ECO:0007669"/>
    <property type="project" value="TreeGrafter"/>
</dbReference>